<evidence type="ECO:0000313" key="1">
    <source>
        <dbReference type="EMBL" id="QTX14068.1"/>
    </source>
</evidence>
<organism evidence="1">
    <name type="scientific">Klebsiella pneumoniae</name>
    <dbReference type="NCBI Taxonomy" id="573"/>
    <lineage>
        <taxon>Bacteria</taxon>
        <taxon>Pseudomonadati</taxon>
        <taxon>Pseudomonadota</taxon>
        <taxon>Gammaproteobacteria</taxon>
        <taxon>Enterobacterales</taxon>
        <taxon>Enterobacteriaceae</taxon>
        <taxon>Klebsiella/Raoultella group</taxon>
        <taxon>Klebsiella</taxon>
        <taxon>Klebsiella pneumoniae complex</taxon>
    </lineage>
</organism>
<keyword evidence="1" id="KW-0347">Helicase</keyword>
<keyword evidence="1" id="KW-0547">Nucleotide-binding</keyword>
<name>A0A8B0SVI6_KLEPN</name>
<proteinExistence type="predicted"/>
<dbReference type="GO" id="GO:0004386">
    <property type="term" value="F:helicase activity"/>
    <property type="evidence" value="ECO:0007669"/>
    <property type="project" value="UniProtKB-KW"/>
</dbReference>
<sequence>MIGRFLSRNNTTLDKMESYLEVPVTRIGGKILLGGIRAK</sequence>
<dbReference type="AlphaFoldDB" id="A0A8B0SVI6"/>
<keyword evidence="1" id="KW-0378">Hydrolase</keyword>
<reference evidence="1" key="1">
    <citation type="submission" date="2020-01" db="EMBL/GenBank/DDBJ databases">
        <authorList>
            <person name="Qin S."/>
        </authorList>
    </citation>
    <scope>NUCLEOTIDE SEQUENCE</scope>
    <source>
        <strain evidence="1">CVir17-16-YZ6g</strain>
        <plasmid evidence="1">p17-15-vir-like</plasmid>
    </source>
</reference>
<dbReference type="EMBL" id="MN956836">
    <property type="protein sequence ID" value="QTX14068.1"/>
    <property type="molecule type" value="Genomic_DNA"/>
</dbReference>
<accession>A0A8B0SVI6</accession>
<geneLocation type="plasmid" evidence="1">
    <name>p17-15-vir-like</name>
</geneLocation>
<protein>
    <submittedName>
        <fullName evidence="1">ATP-dependent DNA helicase UvrD/PcrA</fullName>
    </submittedName>
</protein>
<keyword evidence="1" id="KW-0067">ATP-binding</keyword>
<keyword evidence="1" id="KW-0614">Plasmid</keyword>